<organism evidence="2 3">
    <name type="scientific">Acetobacter tropicalis NBRC 101654</name>
    <dbReference type="NCBI Taxonomy" id="749388"/>
    <lineage>
        <taxon>Bacteria</taxon>
        <taxon>Pseudomonadati</taxon>
        <taxon>Pseudomonadota</taxon>
        <taxon>Alphaproteobacteria</taxon>
        <taxon>Acetobacterales</taxon>
        <taxon>Acetobacteraceae</taxon>
        <taxon>Acetobacter</taxon>
    </lineage>
</organism>
<proteinExistence type="predicted"/>
<keyword evidence="1" id="KW-0812">Transmembrane</keyword>
<dbReference type="AlphaFoldDB" id="F7VHL9"/>
<keyword evidence="1" id="KW-0472">Membrane</keyword>
<evidence type="ECO:0000256" key="1">
    <source>
        <dbReference type="SAM" id="Phobius"/>
    </source>
</evidence>
<feature type="transmembrane region" description="Helical" evidence="1">
    <location>
        <begin position="34"/>
        <end position="56"/>
    </location>
</feature>
<keyword evidence="1" id="KW-1133">Transmembrane helix</keyword>
<evidence type="ECO:0000313" key="3">
    <source>
        <dbReference type="Proteomes" id="UP000004319"/>
    </source>
</evidence>
<name>F7VHL9_9PROT</name>
<dbReference type="Proteomes" id="UP000004319">
    <property type="component" value="Unassembled WGS sequence"/>
</dbReference>
<evidence type="ECO:0000313" key="2">
    <source>
        <dbReference type="EMBL" id="GAA09864.1"/>
    </source>
</evidence>
<sequence length="222" mass="26285">MCGYRVVAIILETDLMNSFTFTCSAPDDWSNWHFLIKTFGPALIAGCIALLAYRVARTQKTIATNKYHLDMFDKRFEVFSEYHDFREKILSYDKREYKRGVDDYKIILCIKELEKIMLKAYLLYDNLTVHIIKRHYFYKDRIEKINEEIAEVYNGFDILIGGTEKKISLGEEKDLSEDDLHKKLEKLVLEKEQAYVKFKNYLDALYTQMNSELKVPKKPTEN</sequence>
<reference evidence="2 3" key="1">
    <citation type="journal article" date="2011" name="Biochem. Biophys. Res. Commun.">
        <title>Increased number of Arginine-based salt bridges contributes to the thermotolerance of thermotolerant acetic acid bacteria, Acetobacter tropicalis SKU1100.</title>
        <authorList>
            <person name="Matsutani M."/>
            <person name="Hirakawa H."/>
            <person name="Nishikura M."/>
            <person name="Soemphol W."/>
            <person name="Ali I.A.I."/>
            <person name="Yakushi T."/>
            <person name="Matsushita K."/>
        </authorList>
    </citation>
    <scope>NUCLEOTIDE SEQUENCE [LARGE SCALE GENOMIC DNA]</scope>
    <source>
        <strain evidence="2 3">NBRC 101654</strain>
    </source>
</reference>
<comment type="caution">
    <text evidence="2">The sequence shown here is derived from an EMBL/GenBank/DDBJ whole genome shotgun (WGS) entry which is preliminary data.</text>
</comment>
<dbReference type="EMBL" id="BABS01000132">
    <property type="protein sequence ID" value="GAA09864.1"/>
    <property type="molecule type" value="Genomic_DNA"/>
</dbReference>
<gene>
    <name evidence="2" type="ORF">ATPR_2868</name>
</gene>
<protein>
    <submittedName>
        <fullName evidence="2">Uncharacterized protein</fullName>
    </submittedName>
</protein>
<accession>F7VHL9</accession>